<organism evidence="2 3">
    <name type="scientific">Brevundimonas subvibrioides</name>
    <dbReference type="NCBI Taxonomy" id="74313"/>
    <lineage>
        <taxon>Bacteria</taxon>
        <taxon>Pseudomonadati</taxon>
        <taxon>Pseudomonadota</taxon>
        <taxon>Alphaproteobacteria</taxon>
        <taxon>Caulobacterales</taxon>
        <taxon>Caulobacteraceae</taxon>
        <taxon>Brevundimonas</taxon>
    </lineage>
</organism>
<gene>
    <name evidence="2" type="ORF">B7Y86_00300</name>
</gene>
<comment type="caution">
    <text evidence="2">The sequence shown here is derived from an EMBL/GenBank/DDBJ whole genome shotgun (WGS) entry which is preliminary data.</text>
</comment>
<sequence length="127" mass="13061">MRGFAGLLVLAVTVVASAASAQVHVGRNVEGGLPWSVAAPQGASWSLVCRFAPVTYEASQWDLRHWTNKIATTGTGAARGRLPHQDGRCTVTRTGGPGPVAIAMVKDGAVLSDATNDTAHPAAVGFL</sequence>
<keyword evidence="1" id="KW-0732">Signal</keyword>
<dbReference type="Proteomes" id="UP000216147">
    <property type="component" value="Unassembled WGS sequence"/>
</dbReference>
<protein>
    <submittedName>
        <fullName evidence="2">Uncharacterized protein</fullName>
    </submittedName>
</protein>
<proteinExistence type="predicted"/>
<dbReference type="EMBL" id="NCEQ01000001">
    <property type="protein sequence ID" value="OYX58910.1"/>
    <property type="molecule type" value="Genomic_DNA"/>
</dbReference>
<feature type="signal peptide" evidence="1">
    <location>
        <begin position="1"/>
        <end position="21"/>
    </location>
</feature>
<feature type="chain" id="PRO_5012627002" evidence="1">
    <location>
        <begin position="22"/>
        <end position="127"/>
    </location>
</feature>
<evidence type="ECO:0000313" key="2">
    <source>
        <dbReference type="EMBL" id="OYX58910.1"/>
    </source>
</evidence>
<reference evidence="2 3" key="1">
    <citation type="submission" date="2017-03" db="EMBL/GenBank/DDBJ databases">
        <title>Lifting the veil on microbial sulfur biogeochemistry in mining wastewaters.</title>
        <authorList>
            <person name="Kantor R.S."/>
            <person name="Colenbrander Nelson T."/>
            <person name="Marshall S."/>
            <person name="Bennett D."/>
            <person name="Apte S."/>
            <person name="Camacho D."/>
            <person name="Thomas B.C."/>
            <person name="Warren L.A."/>
            <person name="Banfield J.F."/>
        </authorList>
    </citation>
    <scope>NUCLEOTIDE SEQUENCE [LARGE SCALE GENOMIC DNA]</scope>
    <source>
        <strain evidence="2">32-68-21</strain>
    </source>
</reference>
<evidence type="ECO:0000313" key="3">
    <source>
        <dbReference type="Proteomes" id="UP000216147"/>
    </source>
</evidence>
<dbReference type="AlphaFoldDB" id="A0A258HPI7"/>
<evidence type="ECO:0000256" key="1">
    <source>
        <dbReference type="SAM" id="SignalP"/>
    </source>
</evidence>
<name>A0A258HPI7_9CAUL</name>
<accession>A0A258HPI7</accession>